<evidence type="ECO:0000256" key="1">
    <source>
        <dbReference type="SAM" id="MobiDB-lite"/>
    </source>
</evidence>
<accession>A0AA88IX70</accession>
<dbReference type="AlphaFoldDB" id="A0AA88IX70"/>
<feature type="region of interest" description="Disordered" evidence="1">
    <location>
        <begin position="1"/>
        <end position="45"/>
    </location>
</feature>
<dbReference type="EMBL" id="JAUPFM010000018">
    <property type="protein sequence ID" value="KAK2822018.1"/>
    <property type="molecule type" value="Genomic_DNA"/>
</dbReference>
<keyword evidence="3" id="KW-1185">Reference proteome</keyword>
<sequence length="82" mass="8450">METSSGGKPSGRAEPPFSTLPLFLPLPRDGSSGGGDGGDDGRVEVGGGSSWECWARCKSQLRGQLSAFPVLVAMLEAKDKLG</sequence>
<proteinExistence type="predicted"/>
<protein>
    <submittedName>
        <fullName evidence="2">Uncharacterized protein</fullName>
    </submittedName>
</protein>
<comment type="caution">
    <text evidence="2">The sequence shown here is derived from an EMBL/GenBank/DDBJ whole genome shotgun (WGS) entry which is preliminary data.</text>
</comment>
<evidence type="ECO:0000313" key="2">
    <source>
        <dbReference type="EMBL" id="KAK2822018.1"/>
    </source>
</evidence>
<gene>
    <name evidence="2" type="ORF">Q5P01_022083</name>
</gene>
<feature type="compositionally biased region" description="Low complexity" evidence="1">
    <location>
        <begin position="15"/>
        <end position="30"/>
    </location>
</feature>
<name>A0AA88IX70_CHASR</name>
<evidence type="ECO:0000313" key="3">
    <source>
        <dbReference type="Proteomes" id="UP001187415"/>
    </source>
</evidence>
<reference evidence="2" key="1">
    <citation type="submission" date="2023-07" db="EMBL/GenBank/DDBJ databases">
        <title>Chromosome-level Genome Assembly of Striped Snakehead (Channa striata).</title>
        <authorList>
            <person name="Liu H."/>
        </authorList>
    </citation>
    <scope>NUCLEOTIDE SEQUENCE</scope>
    <source>
        <strain evidence="2">Gz</strain>
        <tissue evidence="2">Muscle</tissue>
    </source>
</reference>
<dbReference type="Proteomes" id="UP001187415">
    <property type="component" value="Unassembled WGS sequence"/>
</dbReference>
<organism evidence="2 3">
    <name type="scientific">Channa striata</name>
    <name type="common">Snakehead murrel</name>
    <name type="synonym">Ophicephalus striatus</name>
    <dbReference type="NCBI Taxonomy" id="64152"/>
    <lineage>
        <taxon>Eukaryota</taxon>
        <taxon>Metazoa</taxon>
        <taxon>Chordata</taxon>
        <taxon>Craniata</taxon>
        <taxon>Vertebrata</taxon>
        <taxon>Euteleostomi</taxon>
        <taxon>Actinopterygii</taxon>
        <taxon>Neopterygii</taxon>
        <taxon>Teleostei</taxon>
        <taxon>Neoteleostei</taxon>
        <taxon>Acanthomorphata</taxon>
        <taxon>Anabantaria</taxon>
        <taxon>Anabantiformes</taxon>
        <taxon>Channoidei</taxon>
        <taxon>Channidae</taxon>
        <taxon>Channa</taxon>
    </lineage>
</organism>